<evidence type="ECO:0000313" key="1">
    <source>
        <dbReference type="EMBL" id="OGF25788.1"/>
    </source>
</evidence>
<comment type="caution">
    <text evidence="1">The sequence shown here is derived from an EMBL/GenBank/DDBJ whole genome shotgun (WGS) entry which is preliminary data.</text>
</comment>
<gene>
    <name evidence="1" type="ORF">A2227_01135</name>
</gene>
<reference evidence="1 2" key="1">
    <citation type="journal article" date="2016" name="Nat. Commun.">
        <title>Thousands of microbial genomes shed light on interconnected biogeochemical processes in an aquifer system.</title>
        <authorList>
            <person name="Anantharaman K."/>
            <person name="Brown C.T."/>
            <person name="Hug L.A."/>
            <person name="Sharon I."/>
            <person name="Castelle C.J."/>
            <person name="Probst A.J."/>
            <person name="Thomas B.C."/>
            <person name="Singh A."/>
            <person name="Wilkins M.J."/>
            <person name="Karaoz U."/>
            <person name="Brodie E.L."/>
            <person name="Williams K.H."/>
            <person name="Hubbard S.S."/>
            <person name="Banfield J.F."/>
        </authorList>
    </citation>
    <scope>NUCLEOTIDE SEQUENCE [LARGE SCALE GENOMIC DNA]</scope>
</reference>
<dbReference type="Proteomes" id="UP000178367">
    <property type="component" value="Unassembled WGS sequence"/>
</dbReference>
<sequence length="380" mass="42912">MFSFGFKKFIFIFSAGYVLFGFFSVCLAAENTEFLSINRKERAQNALKRNELIEQYGEIEFYRCFSCSGENLNNPFAVEACLFEAEYCLKKIALPEPNCREGLVFSVGRCVTPDRGCRERFGENSYYLEFEEENNYTCGCRNGYGWNNDKSLCVQTACPDNYIYYSPYRDSDGGFLFGRCLDRDDACRGEFGDNSIFYGLDADGGYLCNCAAGWEWNKTKTACSEAVTVKGIAASFEDETAYFDTIAREKAALLRPDGGLAERLRGRILLQVEENGEAWYVDHGGRKRYFLHSPARAFTVMRSLGLGATHDFLTAHVASYPDHVLGKILIDVDDLGRAYYINPEDRLAYYLGSPAEAFTVMRNLGLGISNKDIRKLEMGD</sequence>
<accession>A0A1F5SGE2</accession>
<dbReference type="AlphaFoldDB" id="A0A1F5SGE2"/>
<proteinExistence type="predicted"/>
<protein>
    <submittedName>
        <fullName evidence="1">Uncharacterized protein</fullName>
    </submittedName>
</protein>
<organism evidence="1 2">
    <name type="scientific">Candidatus Falkowbacteria bacterium RIFOXYA2_FULL_47_19</name>
    <dbReference type="NCBI Taxonomy" id="1797994"/>
    <lineage>
        <taxon>Bacteria</taxon>
        <taxon>Candidatus Falkowiibacteriota</taxon>
    </lineage>
</organism>
<evidence type="ECO:0000313" key="2">
    <source>
        <dbReference type="Proteomes" id="UP000178367"/>
    </source>
</evidence>
<name>A0A1F5SGE2_9BACT</name>
<dbReference type="EMBL" id="MFGB01000020">
    <property type="protein sequence ID" value="OGF25788.1"/>
    <property type="molecule type" value="Genomic_DNA"/>
</dbReference>